<name>A0AA36EG83_LACSI</name>
<evidence type="ECO:0000256" key="1">
    <source>
        <dbReference type="SAM" id="MobiDB-lite"/>
    </source>
</evidence>
<dbReference type="PANTHER" id="PTHR45023:SF4">
    <property type="entry name" value="GLYCINE-RICH PROTEIN-RELATED"/>
    <property type="match status" value="1"/>
</dbReference>
<evidence type="ECO:0000313" key="4">
    <source>
        <dbReference type="Proteomes" id="UP001177003"/>
    </source>
</evidence>
<accession>A0AA36EG83</accession>
<protein>
    <recommendedName>
        <fullName evidence="5">Myb/SANT-like domain-containing protein</fullName>
    </recommendedName>
</protein>
<dbReference type="Proteomes" id="UP001177003">
    <property type="component" value="Chromosome 7"/>
</dbReference>
<dbReference type="AlphaFoldDB" id="A0AA36EG83"/>
<feature type="region of interest" description="Disordered" evidence="1">
    <location>
        <begin position="131"/>
        <end position="205"/>
    </location>
</feature>
<reference evidence="3" key="1">
    <citation type="submission" date="2023-04" db="EMBL/GenBank/DDBJ databases">
        <authorList>
            <person name="Vijverberg K."/>
            <person name="Xiong W."/>
            <person name="Schranz E."/>
        </authorList>
    </citation>
    <scope>NUCLEOTIDE SEQUENCE</scope>
</reference>
<dbReference type="EMBL" id="OX465083">
    <property type="protein sequence ID" value="CAI9295333.1"/>
    <property type="molecule type" value="Genomic_DNA"/>
</dbReference>
<feature type="transmembrane region" description="Helical" evidence="2">
    <location>
        <begin position="6"/>
        <end position="28"/>
    </location>
</feature>
<evidence type="ECO:0000256" key="2">
    <source>
        <dbReference type="SAM" id="Phobius"/>
    </source>
</evidence>
<keyword evidence="2" id="KW-0472">Membrane</keyword>
<evidence type="ECO:0008006" key="5">
    <source>
        <dbReference type="Google" id="ProtNLM"/>
    </source>
</evidence>
<dbReference type="PANTHER" id="PTHR45023">
    <property type="match status" value="1"/>
</dbReference>
<sequence length="222" mass="25552">MDNWALWKGWGVGFPWLIEVLTLINIIIQLERFRIVKRAAFVFSRHRKNPRGDKWDADEDIVLMSAYCIVSENERRGKNQKKTSIWAQVKELYDANQVENPGKLGNRNIAQMKGRYKRLNESAGKWDLQLDHDATRSRPEYEVDDEESGGSTKRSRFTEKGDYCVQSNIEGESIGGSTIKRPTGRDAAKRKEKGKSSNEVVAELRAMRLSRDSEVEVMKKKT</sequence>
<gene>
    <name evidence="3" type="ORF">LSALG_LOCUS34277</name>
</gene>
<organism evidence="3 4">
    <name type="scientific">Lactuca saligna</name>
    <name type="common">Willowleaf lettuce</name>
    <dbReference type="NCBI Taxonomy" id="75948"/>
    <lineage>
        <taxon>Eukaryota</taxon>
        <taxon>Viridiplantae</taxon>
        <taxon>Streptophyta</taxon>
        <taxon>Embryophyta</taxon>
        <taxon>Tracheophyta</taxon>
        <taxon>Spermatophyta</taxon>
        <taxon>Magnoliopsida</taxon>
        <taxon>eudicotyledons</taxon>
        <taxon>Gunneridae</taxon>
        <taxon>Pentapetalae</taxon>
        <taxon>asterids</taxon>
        <taxon>campanulids</taxon>
        <taxon>Asterales</taxon>
        <taxon>Asteraceae</taxon>
        <taxon>Cichorioideae</taxon>
        <taxon>Cichorieae</taxon>
        <taxon>Lactucinae</taxon>
        <taxon>Lactuca</taxon>
    </lineage>
</organism>
<keyword evidence="4" id="KW-1185">Reference proteome</keyword>
<evidence type="ECO:0000313" key="3">
    <source>
        <dbReference type="EMBL" id="CAI9295333.1"/>
    </source>
</evidence>
<feature type="compositionally biased region" description="Basic and acidic residues" evidence="1">
    <location>
        <begin position="131"/>
        <end position="141"/>
    </location>
</feature>
<keyword evidence="2" id="KW-1133">Transmembrane helix</keyword>
<keyword evidence="2" id="KW-0812">Transmembrane</keyword>
<proteinExistence type="predicted"/>